<proteinExistence type="predicted"/>
<protein>
    <submittedName>
        <fullName evidence="4">WecB/TagA/CpsF family glycosyltransferase</fullName>
    </submittedName>
</protein>
<dbReference type="Pfam" id="PF03808">
    <property type="entry name" value="Glyco_tran_WecG"/>
    <property type="match status" value="1"/>
</dbReference>
<organism evidence="4 5">
    <name type="scientific">Microbaculum marinisediminis</name>
    <dbReference type="NCBI Taxonomy" id="2931392"/>
    <lineage>
        <taxon>Bacteria</taxon>
        <taxon>Pseudomonadati</taxon>
        <taxon>Pseudomonadota</taxon>
        <taxon>Alphaproteobacteria</taxon>
        <taxon>Hyphomicrobiales</taxon>
        <taxon>Tepidamorphaceae</taxon>
        <taxon>Microbaculum</taxon>
    </lineage>
</organism>
<comment type="caution">
    <text evidence="4">The sequence shown here is derived from an EMBL/GenBank/DDBJ whole genome shotgun (WGS) entry which is preliminary data.</text>
</comment>
<dbReference type="SUPFAM" id="SSF48208">
    <property type="entry name" value="Six-hairpin glycosidases"/>
    <property type="match status" value="1"/>
</dbReference>
<evidence type="ECO:0000313" key="4">
    <source>
        <dbReference type="EMBL" id="MCT8971069.1"/>
    </source>
</evidence>
<dbReference type="CDD" id="cd06533">
    <property type="entry name" value="Glyco_transf_WecG_TagA"/>
    <property type="match status" value="1"/>
</dbReference>
<evidence type="ECO:0000313" key="5">
    <source>
        <dbReference type="Proteomes" id="UP001320898"/>
    </source>
</evidence>
<accession>A0AAW5QVY0</accession>
<evidence type="ECO:0000256" key="2">
    <source>
        <dbReference type="ARBA" id="ARBA00022679"/>
    </source>
</evidence>
<feature type="compositionally biased region" description="Basic and acidic residues" evidence="3">
    <location>
        <begin position="681"/>
        <end position="690"/>
    </location>
</feature>
<dbReference type="GO" id="GO:0016758">
    <property type="term" value="F:hexosyltransferase activity"/>
    <property type="evidence" value="ECO:0007669"/>
    <property type="project" value="TreeGrafter"/>
</dbReference>
<dbReference type="Proteomes" id="UP001320898">
    <property type="component" value="Unassembled WGS sequence"/>
</dbReference>
<dbReference type="InterPro" id="IPR008928">
    <property type="entry name" value="6-hairpin_glycosidase_sf"/>
</dbReference>
<dbReference type="RefSeq" id="WP_261614640.1">
    <property type="nucleotide sequence ID" value="NZ_JALIDZ010000002.1"/>
</dbReference>
<reference evidence="4 5" key="1">
    <citation type="submission" date="2022-04" db="EMBL/GenBank/DDBJ databases">
        <authorList>
            <person name="Ye Y.-Q."/>
            <person name="Du Z.-J."/>
        </authorList>
    </citation>
    <scope>NUCLEOTIDE SEQUENCE [LARGE SCALE GENOMIC DNA]</scope>
    <source>
        <strain evidence="4 5">A6E488</strain>
    </source>
</reference>
<dbReference type="InterPro" id="IPR004629">
    <property type="entry name" value="WecG_TagA_CpsF"/>
</dbReference>
<dbReference type="NCBIfam" id="TIGR00696">
    <property type="entry name" value="wecG_tagA_cpsF"/>
    <property type="match status" value="1"/>
</dbReference>
<dbReference type="EMBL" id="JALIDZ010000002">
    <property type="protein sequence ID" value="MCT8971069.1"/>
    <property type="molecule type" value="Genomic_DNA"/>
</dbReference>
<dbReference type="PANTHER" id="PTHR34136">
    <property type="match status" value="1"/>
</dbReference>
<dbReference type="AlphaFoldDB" id="A0AAW5QVY0"/>
<name>A0AAW5QVY0_9HYPH</name>
<feature type="region of interest" description="Disordered" evidence="3">
    <location>
        <begin position="657"/>
        <end position="690"/>
    </location>
</feature>
<dbReference type="GO" id="GO:0005975">
    <property type="term" value="P:carbohydrate metabolic process"/>
    <property type="evidence" value="ECO:0007669"/>
    <property type="project" value="InterPro"/>
</dbReference>
<evidence type="ECO:0000256" key="3">
    <source>
        <dbReference type="SAM" id="MobiDB-lite"/>
    </source>
</evidence>
<gene>
    <name evidence="4" type="ORF">MUB46_04275</name>
</gene>
<keyword evidence="5" id="KW-1185">Reference proteome</keyword>
<evidence type="ECO:0000256" key="1">
    <source>
        <dbReference type="ARBA" id="ARBA00022676"/>
    </source>
</evidence>
<dbReference type="PANTHER" id="PTHR34136:SF1">
    <property type="entry name" value="UDP-N-ACETYL-D-MANNOSAMINURONIC ACID TRANSFERASE"/>
    <property type="match status" value="1"/>
</dbReference>
<keyword evidence="1" id="KW-0328">Glycosyltransferase</keyword>
<sequence length="690" mass="75763">MQSFTTQHSIPMRDVSRRSRLELAGAASPEVRARIEQFIELSEAGLPKLRSHEGFAHTGRRIPGVIPEVRAEGDSLRYALIVALGLGQRDRATQTRVLEGFSAADLAIHSAKRAETSEDLGSVALGAWAVAEVAGRADAVLFERLERAIGSDVPVDTVVCAWALTAAVAGLAYRDTAGLAKAAAKRLRAGQSLAGLFPHKLPDTAIGRLRRHVGCFADQIYPIQALARYAAAFGDERALAAANACAARIVACQGREGQWIWHYDVRNGDVVERYPVYSVHQHGMAPMGLLDLMEAGGTDYLDAIIKGVEWLDRHPETSAQLVSEDAHMIWRKVARREPKKAVRSIASVTTATAPGLRIPAVDALFPANRIDYECRPYELGWLLYAWCADGVMAGLRRPVEHAAVGSAPLPEAPDNVSTLFGLRVHALRIDDVVDQCRQAVRTRQPLLLGVVNASKVVNVRKDAALHGALQKCDVLLADGQSVVWASRLLRAPVPERVTGIDIFERLLHVAHKGNHSVFLFGAKADVLRDLEFQLGRRFPGLRIVGRRHGYFEDHEADAIAAEIRDCQPDMLFLGMPSPKKETFLATYRDALAVPVMHGVGGSFDVLAGKTRRAPASWQKMGMEWAYRLAQEPRRMWRRYLHTNTAFILLTAKEMAGRRTAPPPSTHYPPRILSSAATSETRTSRPELHHG</sequence>
<keyword evidence="2" id="KW-0808">Transferase</keyword>